<protein>
    <submittedName>
        <fullName evidence="1">Uncharacterized protein</fullName>
    </submittedName>
</protein>
<comment type="caution">
    <text evidence="1">The sequence shown here is derived from an EMBL/GenBank/DDBJ whole genome shotgun (WGS) entry which is preliminary data.</text>
</comment>
<dbReference type="Proteomes" id="UP000886501">
    <property type="component" value="Unassembled WGS sequence"/>
</dbReference>
<organism evidence="1 2">
    <name type="scientific">Thelephora ganbajun</name>
    <name type="common">Ganba fungus</name>
    <dbReference type="NCBI Taxonomy" id="370292"/>
    <lineage>
        <taxon>Eukaryota</taxon>
        <taxon>Fungi</taxon>
        <taxon>Dikarya</taxon>
        <taxon>Basidiomycota</taxon>
        <taxon>Agaricomycotina</taxon>
        <taxon>Agaricomycetes</taxon>
        <taxon>Thelephorales</taxon>
        <taxon>Thelephoraceae</taxon>
        <taxon>Thelephora</taxon>
    </lineage>
</organism>
<proteinExistence type="predicted"/>
<gene>
    <name evidence="1" type="ORF">BDM02DRAFT_3262038</name>
</gene>
<accession>A0ACB6ZC69</accession>
<name>A0ACB6ZC69_THEGA</name>
<reference evidence="1" key="2">
    <citation type="journal article" date="2020" name="Nat. Commun.">
        <title>Large-scale genome sequencing of mycorrhizal fungi provides insights into the early evolution of symbiotic traits.</title>
        <authorList>
            <person name="Miyauchi S."/>
            <person name="Kiss E."/>
            <person name="Kuo A."/>
            <person name="Drula E."/>
            <person name="Kohler A."/>
            <person name="Sanchez-Garcia M."/>
            <person name="Morin E."/>
            <person name="Andreopoulos B."/>
            <person name="Barry K.W."/>
            <person name="Bonito G."/>
            <person name="Buee M."/>
            <person name="Carver A."/>
            <person name="Chen C."/>
            <person name="Cichocki N."/>
            <person name="Clum A."/>
            <person name="Culley D."/>
            <person name="Crous P.W."/>
            <person name="Fauchery L."/>
            <person name="Girlanda M."/>
            <person name="Hayes R.D."/>
            <person name="Keri Z."/>
            <person name="LaButti K."/>
            <person name="Lipzen A."/>
            <person name="Lombard V."/>
            <person name="Magnuson J."/>
            <person name="Maillard F."/>
            <person name="Murat C."/>
            <person name="Nolan M."/>
            <person name="Ohm R.A."/>
            <person name="Pangilinan J."/>
            <person name="Pereira M.F."/>
            <person name="Perotto S."/>
            <person name="Peter M."/>
            <person name="Pfister S."/>
            <person name="Riley R."/>
            <person name="Sitrit Y."/>
            <person name="Stielow J.B."/>
            <person name="Szollosi G."/>
            <person name="Zifcakova L."/>
            <person name="Stursova M."/>
            <person name="Spatafora J.W."/>
            <person name="Tedersoo L."/>
            <person name="Vaario L.M."/>
            <person name="Yamada A."/>
            <person name="Yan M."/>
            <person name="Wang P."/>
            <person name="Xu J."/>
            <person name="Bruns T."/>
            <person name="Baldrian P."/>
            <person name="Vilgalys R."/>
            <person name="Dunand C."/>
            <person name="Henrissat B."/>
            <person name="Grigoriev I.V."/>
            <person name="Hibbett D."/>
            <person name="Nagy L.G."/>
            <person name="Martin F.M."/>
        </authorList>
    </citation>
    <scope>NUCLEOTIDE SEQUENCE</scope>
    <source>
        <strain evidence="1">P2</strain>
    </source>
</reference>
<evidence type="ECO:0000313" key="2">
    <source>
        <dbReference type="Proteomes" id="UP000886501"/>
    </source>
</evidence>
<sequence length="399" mass="43678">MTGQRGIVRYMAPEQVKPREFDPKNSNAAKAADVYSFAMTSYEVLTGIQPHSGVTVEGKLVMDIGSNTRPPRPKDGATVSKAIWEMMESCWTPEPSLRLSIEEVYRKLRSSVAVKDGPTPKGDKLPKGRTPQDPQQINDAGEPPKGGTPQDPLRNGTEEPPKRDTPQGRGSFQWVTTRGTVARPGQIIDDVSSFKLHRFIHHPLGIMGLTTDASPVVTLRTRVLVGYRKELFDNLYIYQFKPARKSGYSHGPPGVPNIASIVHQLVDVANGLDYLHSYGVVHEDLKGPNILVDGSDHHSPTADSEIRPTVQSSRPAPQQLDRFVDAPGDENGLCPLEKEIYLYGNLFPISSVAMAVYISVLCGPYVHNKSNMKHDRGLPASPRCPKSRSNDGGGVGLTM</sequence>
<evidence type="ECO:0000313" key="1">
    <source>
        <dbReference type="EMBL" id="KAF9646898.1"/>
    </source>
</evidence>
<dbReference type="EMBL" id="MU118046">
    <property type="protein sequence ID" value="KAF9646898.1"/>
    <property type="molecule type" value="Genomic_DNA"/>
</dbReference>
<keyword evidence="2" id="KW-1185">Reference proteome</keyword>
<reference evidence="1" key="1">
    <citation type="submission" date="2019-10" db="EMBL/GenBank/DDBJ databases">
        <authorList>
            <consortium name="DOE Joint Genome Institute"/>
            <person name="Kuo A."/>
            <person name="Miyauchi S."/>
            <person name="Kiss E."/>
            <person name="Drula E."/>
            <person name="Kohler A."/>
            <person name="Sanchez-Garcia M."/>
            <person name="Andreopoulos B."/>
            <person name="Barry K.W."/>
            <person name="Bonito G."/>
            <person name="Buee M."/>
            <person name="Carver A."/>
            <person name="Chen C."/>
            <person name="Cichocki N."/>
            <person name="Clum A."/>
            <person name="Culley D."/>
            <person name="Crous P.W."/>
            <person name="Fauchery L."/>
            <person name="Girlanda M."/>
            <person name="Hayes R."/>
            <person name="Keri Z."/>
            <person name="Labutti K."/>
            <person name="Lipzen A."/>
            <person name="Lombard V."/>
            <person name="Magnuson J."/>
            <person name="Maillard F."/>
            <person name="Morin E."/>
            <person name="Murat C."/>
            <person name="Nolan M."/>
            <person name="Ohm R."/>
            <person name="Pangilinan J."/>
            <person name="Pereira M."/>
            <person name="Perotto S."/>
            <person name="Peter M."/>
            <person name="Riley R."/>
            <person name="Sitrit Y."/>
            <person name="Stielow B."/>
            <person name="Szollosi G."/>
            <person name="Zifcakova L."/>
            <person name="Stursova M."/>
            <person name="Spatafora J.W."/>
            <person name="Tedersoo L."/>
            <person name="Vaario L.-M."/>
            <person name="Yamada A."/>
            <person name="Yan M."/>
            <person name="Wang P."/>
            <person name="Xu J."/>
            <person name="Bruns T."/>
            <person name="Baldrian P."/>
            <person name="Vilgalys R."/>
            <person name="Henrissat B."/>
            <person name="Grigoriev I.V."/>
            <person name="Hibbett D."/>
            <person name="Nagy L.G."/>
            <person name="Martin F.M."/>
        </authorList>
    </citation>
    <scope>NUCLEOTIDE SEQUENCE</scope>
    <source>
        <strain evidence="1">P2</strain>
    </source>
</reference>